<feature type="compositionally biased region" description="Polar residues" evidence="1">
    <location>
        <begin position="671"/>
        <end position="680"/>
    </location>
</feature>
<feature type="region of interest" description="Disordered" evidence="1">
    <location>
        <begin position="747"/>
        <end position="816"/>
    </location>
</feature>
<dbReference type="Proteomes" id="UP000799429">
    <property type="component" value="Unassembled WGS sequence"/>
</dbReference>
<keyword evidence="4" id="KW-1185">Reference proteome</keyword>
<feature type="compositionally biased region" description="Low complexity" evidence="1">
    <location>
        <begin position="256"/>
        <end position="267"/>
    </location>
</feature>
<evidence type="ECO:0000256" key="1">
    <source>
        <dbReference type="SAM" id="MobiDB-lite"/>
    </source>
</evidence>
<gene>
    <name evidence="3" type="ORF">M501DRAFT_1014674</name>
</gene>
<protein>
    <submittedName>
        <fullName evidence="3">Uncharacterized protein</fullName>
    </submittedName>
</protein>
<reference evidence="3" key="1">
    <citation type="journal article" date="2020" name="Stud. Mycol.">
        <title>101 Dothideomycetes genomes: a test case for predicting lifestyles and emergence of pathogens.</title>
        <authorList>
            <person name="Haridas S."/>
            <person name="Albert R."/>
            <person name="Binder M."/>
            <person name="Bloem J."/>
            <person name="Labutti K."/>
            <person name="Salamov A."/>
            <person name="Andreopoulos B."/>
            <person name="Baker S."/>
            <person name="Barry K."/>
            <person name="Bills G."/>
            <person name="Bluhm B."/>
            <person name="Cannon C."/>
            <person name="Castanera R."/>
            <person name="Culley D."/>
            <person name="Daum C."/>
            <person name="Ezra D."/>
            <person name="Gonzalez J."/>
            <person name="Henrissat B."/>
            <person name="Kuo A."/>
            <person name="Liang C."/>
            <person name="Lipzen A."/>
            <person name="Lutzoni F."/>
            <person name="Magnuson J."/>
            <person name="Mondo S."/>
            <person name="Nolan M."/>
            <person name="Ohm R."/>
            <person name="Pangilinan J."/>
            <person name="Park H.-J."/>
            <person name="Ramirez L."/>
            <person name="Alfaro M."/>
            <person name="Sun H."/>
            <person name="Tritt A."/>
            <person name="Yoshinaga Y."/>
            <person name="Zwiers L.-H."/>
            <person name="Turgeon B."/>
            <person name="Goodwin S."/>
            <person name="Spatafora J."/>
            <person name="Crous P."/>
            <person name="Grigoriev I."/>
        </authorList>
    </citation>
    <scope>NUCLEOTIDE SEQUENCE</scope>
    <source>
        <strain evidence="3">CBS 101060</strain>
    </source>
</reference>
<feature type="region of interest" description="Disordered" evidence="1">
    <location>
        <begin position="231"/>
        <end position="282"/>
    </location>
</feature>
<dbReference type="OrthoDB" id="5417135at2759"/>
<evidence type="ECO:0000313" key="3">
    <source>
        <dbReference type="EMBL" id="KAF2840667.1"/>
    </source>
</evidence>
<feature type="region of interest" description="Disordered" evidence="1">
    <location>
        <begin position="91"/>
        <end position="139"/>
    </location>
</feature>
<feature type="compositionally biased region" description="Basic and acidic residues" evidence="1">
    <location>
        <begin position="799"/>
        <end position="816"/>
    </location>
</feature>
<proteinExistence type="predicted"/>
<feature type="compositionally biased region" description="Pro residues" evidence="1">
    <location>
        <begin position="553"/>
        <end position="566"/>
    </location>
</feature>
<feature type="compositionally biased region" description="Basic residues" evidence="1">
    <location>
        <begin position="1"/>
        <end position="10"/>
    </location>
</feature>
<feature type="compositionally biased region" description="Low complexity" evidence="1">
    <location>
        <begin position="34"/>
        <end position="49"/>
    </location>
</feature>
<feature type="compositionally biased region" description="Basic and acidic residues" evidence="1">
    <location>
        <begin position="596"/>
        <end position="606"/>
    </location>
</feature>
<dbReference type="EMBL" id="MU006092">
    <property type="protein sequence ID" value="KAF2840667.1"/>
    <property type="molecule type" value="Genomic_DNA"/>
</dbReference>
<dbReference type="PANTHER" id="PTHR42088:SF1">
    <property type="entry name" value="YALI0F10131P"/>
    <property type="match status" value="1"/>
</dbReference>
<feature type="compositionally biased region" description="Basic and acidic residues" evidence="1">
    <location>
        <begin position="93"/>
        <end position="105"/>
    </location>
</feature>
<accession>A0A9P4SF40</accession>
<keyword evidence="2" id="KW-1133">Transmembrane helix</keyword>
<organism evidence="3 4">
    <name type="scientific">Patellaria atrata CBS 101060</name>
    <dbReference type="NCBI Taxonomy" id="1346257"/>
    <lineage>
        <taxon>Eukaryota</taxon>
        <taxon>Fungi</taxon>
        <taxon>Dikarya</taxon>
        <taxon>Ascomycota</taxon>
        <taxon>Pezizomycotina</taxon>
        <taxon>Dothideomycetes</taxon>
        <taxon>Dothideomycetes incertae sedis</taxon>
        <taxon>Patellariales</taxon>
        <taxon>Patellariaceae</taxon>
        <taxon>Patellaria</taxon>
    </lineage>
</organism>
<feature type="region of interest" description="Disordered" evidence="1">
    <location>
        <begin position="652"/>
        <end position="680"/>
    </location>
</feature>
<feature type="transmembrane region" description="Helical" evidence="2">
    <location>
        <begin position="63"/>
        <end position="84"/>
    </location>
</feature>
<feature type="region of interest" description="Disordered" evidence="1">
    <location>
        <begin position="1"/>
        <end position="55"/>
    </location>
</feature>
<feature type="region of interest" description="Disordered" evidence="1">
    <location>
        <begin position="503"/>
        <end position="614"/>
    </location>
</feature>
<feature type="compositionally biased region" description="Polar residues" evidence="1">
    <location>
        <begin position="526"/>
        <end position="547"/>
    </location>
</feature>
<evidence type="ECO:0000313" key="4">
    <source>
        <dbReference type="Proteomes" id="UP000799429"/>
    </source>
</evidence>
<dbReference type="PANTHER" id="PTHR42088">
    <property type="entry name" value="YALI0F10131P"/>
    <property type="match status" value="1"/>
</dbReference>
<sequence length="816" mass="90032">MAFHHVKRTPSPRNVFRPLQLAHHDPPTPALEPRAASTTETESRATCSEGDTRNVCEKPTGSMALPIALSVAVPLVLAIVLLIFMHRRHVKKQREEEINDKHKSLDFGMDPMPEPQGKKKKKGKGGPPEMSLQDTEKSMRGRGLSMDMLGSPYLLPAHLHGSRESFHSLSRSMHDHEDPYRPVGFLKNDDGASIRSLPKIKADNASIYTGHSDDSSKMNGSLLKNAQRMSHSFPLGGDAQDHYDAPRLNLPEPTHQQSPSNSSPKQSTNGGLAPGTNDLSRDSYFDKNANALRASNNYLGAFIHSRDASRDNHVVEMDASRTSTVSQSPAELPNAEVAKPTPVAIANRSSDHRPPRLQSMQASVHNPNTTSFMSDSSDYGDGFQITPPSPRRQSTEAPMAVIDEHEQPVGLGVAELDYSSKRLSMSVRPLPPDDPADNPEQRANRIRSFYKEYFDDSKPDPRINQQTAYYEDYGQEFLSDGAIFDPATGQFVVAQAPYAEPVMRRAMTPPPRAPPRFRGADPATRGRSSSGSQPSYIPPRGNSSMSNYRGPGPRQPQPRRPMPPPSELKSLPTPHLLKDDNVALFNPLDFAPPTTFRDRQQGRRPDSPMGNIRRPYSPAVSPHIPLASPFEELSPVPSPHLLRNSKTFTALDFAPPPRFRGGDNGSDAGSIRSNRSGMSQVQLHSLRNGAYRVSRIPKEVVTSRDDLRDQLRPTWDLRGVSSKDGFAAEVLNQMPVQGARRRLSATYRPTTPLFPPREQATAASHTPPRPPPVPDPVRHCSRVRKPSPPAPETGVRYPSPEERRAVRSEGLVDGRV</sequence>
<dbReference type="AlphaFoldDB" id="A0A9P4SF40"/>
<evidence type="ECO:0000256" key="2">
    <source>
        <dbReference type="SAM" id="Phobius"/>
    </source>
</evidence>
<name>A0A9P4SF40_9PEZI</name>
<comment type="caution">
    <text evidence="3">The sequence shown here is derived from an EMBL/GenBank/DDBJ whole genome shotgun (WGS) entry which is preliminary data.</text>
</comment>
<keyword evidence="2" id="KW-0472">Membrane</keyword>
<keyword evidence="2" id="KW-0812">Transmembrane</keyword>